<sequence>MLSSFKPHGCTMRSTAPLSHWCLRHTRQGGKGEDRTCSSGGLGLAVQIPMPDPSLAPQGAVPRAECTTWRCFLCLCLVLIWIILQVSDFGLIASPQKVSSI</sequence>
<evidence type="ECO:0000256" key="1">
    <source>
        <dbReference type="SAM" id="Phobius"/>
    </source>
</evidence>
<keyword evidence="3" id="KW-1185">Reference proteome</keyword>
<dbReference type="InParanoid" id="A0A3Q7ILL6"/>
<feature type="transmembrane region" description="Helical" evidence="1">
    <location>
        <begin position="72"/>
        <end position="93"/>
    </location>
</feature>
<reference evidence="2" key="2">
    <citation type="submission" date="2019-01" db="UniProtKB">
        <authorList>
            <consortium name="EnsemblPlants"/>
        </authorList>
    </citation>
    <scope>IDENTIFICATION</scope>
    <source>
        <strain evidence="2">cv. Heinz 1706</strain>
    </source>
</reference>
<evidence type="ECO:0000313" key="3">
    <source>
        <dbReference type="Proteomes" id="UP000004994"/>
    </source>
</evidence>
<keyword evidence="1" id="KW-0472">Membrane</keyword>
<reference evidence="2" key="1">
    <citation type="journal article" date="2012" name="Nature">
        <title>The tomato genome sequence provides insights into fleshy fruit evolution.</title>
        <authorList>
            <consortium name="Tomato Genome Consortium"/>
        </authorList>
    </citation>
    <scope>NUCLEOTIDE SEQUENCE [LARGE SCALE GENOMIC DNA]</scope>
    <source>
        <strain evidence="2">cv. Heinz 1706</strain>
    </source>
</reference>
<evidence type="ECO:0000313" key="2">
    <source>
        <dbReference type="EnsemblPlants" id="Solyc08g074350.2.1"/>
    </source>
</evidence>
<dbReference type="AlphaFoldDB" id="A0A3Q7ILL6"/>
<keyword evidence="1" id="KW-0812">Transmembrane</keyword>
<dbReference type="Gramene" id="Solyc08g074350.2.1">
    <property type="protein sequence ID" value="Solyc08g074350.2.1"/>
    <property type="gene ID" value="Solyc08g074350.2"/>
</dbReference>
<protein>
    <submittedName>
        <fullName evidence="2">Uncharacterized protein</fullName>
    </submittedName>
</protein>
<proteinExistence type="predicted"/>
<accession>A0A3Q7ILL6</accession>
<dbReference type="PaxDb" id="4081-Solyc08g074350.1.1"/>
<dbReference type="Proteomes" id="UP000004994">
    <property type="component" value="Chromosome 8"/>
</dbReference>
<dbReference type="EnsemblPlants" id="Solyc08g074350.2.1">
    <property type="protein sequence ID" value="Solyc08g074350.2.1"/>
    <property type="gene ID" value="Solyc08g074350.2"/>
</dbReference>
<organism evidence="2">
    <name type="scientific">Solanum lycopersicum</name>
    <name type="common">Tomato</name>
    <name type="synonym">Lycopersicon esculentum</name>
    <dbReference type="NCBI Taxonomy" id="4081"/>
    <lineage>
        <taxon>Eukaryota</taxon>
        <taxon>Viridiplantae</taxon>
        <taxon>Streptophyta</taxon>
        <taxon>Embryophyta</taxon>
        <taxon>Tracheophyta</taxon>
        <taxon>Spermatophyta</taxon>
        <taxon>Magnoliopsida</taxon>
        <taxon>eudicotyledons</taxon>
        <taxon>Gunneridae</taxon>
        <taxon>Pentapetalae</taxon>
        <taxon>asterids</taxon>
        <taxon>lamiids</taxon>
        <taxon>Solanales</taxon>
        <taxon>Solanaceae</taxon>
        <taxon>Solanoideae</taxon>
        <taxon>Solaneae</taxon>
        <taxon>Solanum</taxon>
        <taxon>Solanum subgen. Lycopersicon</taxon>
    </lineage>
</organism>
<name>A0A3Q7ILL6_SOLLC</name>
<keyword evidence="1" id="KW-1133">Transmembrane helix</keyword>